<keyword evidence="2" id="KW-1133">Transmembrane helix</keyword>
<feature type="region of interest" description="Disordered" evidence="1">
    <location>
        <begin position="118"/>
        <end position="138"/>
    </location>
</feature>
<evidence type="ECO:0000313" key="4">
    <source>
        <dbReference type="Proteomes" id="UP000802392"/>
    </source>
</evidence>
<feature type="transmembrane region" description="Helical" evidence="2">
    <location>
        <begin position="94"/>
        <end position="116"/>
    </location>
</feature>
<dbReference type="Proteomes" id="UP000802392">
    <property type="component" value="Unassembled WGS sequence"/>
</dbReference>
<keyword evidence="2" id="KW-0472">Membrane</keyword>
<name>A0ABX0TNB1_9MICC</name>
<reference evidence="3 4" key="1">
    <citation type="submission" date="2020-03" db="EMBL/GenBank/DDBJ databases">
        <title>Genomic Encyclopedia of Type Strains, Phase III (KMG-III): the genomes of soil and plant-associated and newly described type strains.</title>
        <authorList>
            <person name="Whitman W."/>
        </authorList>
    </citation>
    <scope>NUCLEOTIDE SEQUENCE [LARGE SCALE GENOMIC DNA]</scope>
    <source>
        <strain evidence="3 4">CECT 4207</strain>
    </source>
</reference>
<dbReference type="EMBL" id="JAAOZD010000005">
    <property type="protein sequence ID" value="NIJ02356.1"/>
    <property type="molecule type" value="Genomic_DNA"/>
</dbReference>
<protein>
    <submittedName>
        <fullName evidence="3">Uncharacterized protein</fullName>
    </submittedName>
</protein>
<gene>
    <name evidence="3" type="ORF">FHR86_002697</name>
</gene>
<evidence type="ECO:0000313" key="3">
    <source>
        <dbReference type="EMBL" id="NIJ02356.1"/>
    </source>
</evidence>
<proteinExistence type="predicted"/>
<evidence type="ECO:0000256" key="2">
    <source>
        <dbReference type="SAM" id="Phobius"/>
    </source>
</evidence>
<evidence type="ECO:0000256" key="1">
    <source>
        <dbReference type="SAM" id="MobiDB-lite"/>
    </source>
</evidence>
<keyword evidence="2" id="KW-0812">Transmembrane</keyword>
<keyword evidence="4" id="KW-1185">Reference proteome</keyword>
<feature type="compositionally biased region" description="Pro residues" evidence="1">
    <location>
        <begin position="129"/>
        <end position="138"/>
    </location>
</feature>
<accession>A0ABX0TNB1</accession>
<comment type="caution">
    <text evidence="3">The sequence shown here is derived from an EMBL/GenBank/DDBJ whole genome shotgun (WGS) entry which is preliminary data.</text>
</comment>
<dbReference type="RefSeq" id="WP_167267479.1">
    <property type="nucleotide sequence ID" value="NZ_BAAAVO010000002.1"/>
</dbReference>
<organism evidence="3 4">
    <name type="scientific">Paenarthrobacter ilicis</name>
    <dbReference type="NCBI Taxonomy" id="43665"/>
    <lineage>
        <taxon>Bacteria</taxon>
        <taxon>Bacillati</taxon>
        <taxon>Actinomycetota</taxon>
        <taxon>Actinomycetes</taxon>
        <taxon>Micrococcales</taxon>
        <taxon>Micrococcaceae</taxon>
        <taxon>Paenarthrobacter</taxon>
    </lineage>
</organism>
<sequence>MNKPQNIIPAAQDLAREWVTHAAEGTSSQADAVVRWALSRIDHADVPGVVYGVMLTLTGNKKSAKEAQRTAATAVKKATRALSRKSPQRRSRRGTWVIAVAGAILGVGAVLAWRMMVPPGEPEPKRQEPPAPPMPPVP</sequence>